<dbReference type="PROSITE" id="PS50043">
    <property type="entry name" value="HTH_LUXR_2"/>
    <property type="match status" value="1"/>
</dbReference>
<keyword evidence="1" id="KW-0805">Transcription regulation</keyword>
<evidence type="ECO:0000256" key="3">
    <source>
        <dbReference type="ARBA" id="ARBA00023163"/>
    </source>
</evidence>
<evidence type="ECO:0000313" key="7">
    <source>
        <dbReference type="Proteomes" id="UP000323994"/>
    </source>
</evidence>
<dbReference type="SMART" id="SM00421">
    <property type="entry name" value="HTH_LUXR"/>
    <property type="match status" value="1"/>
</dbReference>
<evidence type="ECO:0000256" key="1">
    <source>
        <dbReference type="ARBA" id="ARBA00023015"/>
    </source>
</evidence>
<dbReference type="EMBL" id="VBSN01000042">
    <property type="protein sequence ID" value="KAA6438875.1"/>
    <property type="molecule type" value="Genomic_DNA"/>
</dbReference>
<evidence type="ECO:0000259" key="5">
    <source>
        <dbReference type="PROSITE" id="PS50043"/>
    </source>
</evidence>
<dbReference type="Pfam" id="PF00196">
    <property type="entry name" value="GerE"/>
    <property type="match status" value="1"/>
</dbReference>
<dbReference type="GO" id="GO:0006355">
    <property type="term" value="P:regulation of DNA-templated transcription"/>
    <property type="evidence" value="ECO:0007669"/>
    <property type="project" value="InterPro"/>
</dbReference>
<dbReference type="SUPFAM" id="SSF46894">
    <property type="entry name" value="C-terminal effector domain of the bipartite response regulators"/>
    <property type="match status" value="1"/>
</dbReference>
<dbReference type="Gene3D" id="1.10.10.10">
    <property type="entry name" value="Winged helix-like DNA-binding domain superfamily/Winged helix DNA-binding domain"/>
    <property type="match status" value="1"/>
</dbReference>
<feature type="domain" description="HTH luxR-type" evidence="5">
    <location>
        <begin position="274"/>
        <end position="337"/>
    </location>
</feature>
<dbReference type="GO" id="GO:0003677">
    <property type="term" value="F:DNA binding"/>
    <property type="evidence" value="ECO:0007669"/>
    <property type="project" value="UniProtKB-KW"/>
</dbReference>
<proteinExistence type="predicted"/>
<dbReference type="CDD" id="cd06170">
    <property type="entry name" value="LuxR_C_like"/>
    <property type="match status" value="1"/>
</dbReference>
<dbReference type="InterPro" id="IPR016032">
    <property type="entry name" value="Sig_transdc_resp-reg_C-effctor"/>
</dbReference>
<keyword evidence="7" id="KW-1185">Reference proteome</keyword>
<feature type="transmembrane region" description="Helical" evidence="4">
    <location>
        <begin position="12"/>
        <end position="31"/>
    </location>
</feature>
<evidence type="ECO:0000313" key="6">
    <source>
        <dbReference type="EMBL" id="KAA6438875.1"/>
    </source>
</evidence>
<dbReference type="RefSeq" id="WP_139012894.1">
    <property type="nucleotide sequence ID" value="NZ_VBSN01000042.1"/>
</dbReference>
<feature type="transmembrane region" description="Helical" evidence="4">
    <location>
        <begin position="64"/>
        <end position="86"/>
    </location>
</feature>
<organism evidence="6 7">
    <name type="scientific">Dyadobacter flavalbus</name>
    <dbReference type="NCBI Taxonomy" id="2579942"/>
    <lineage>
        <taxon>Bacteria</taxon>
        <taxon>Pseudomonadati</taxon>
        <taxon>Bacteroidota</taxon>
        <taxon>Cytophagia</taxon>
        <taxon>Cytophagales</taxon>
        <taxon>Spirosomataceae</taxon>
        <taxon>Dyadobacter</taxon>
    </lineage>
</organism>
<protein>
    <submittedName>
        <fullName evidence="6">LuxR family transcriptional regulator</fullName>
    </submittedName>
</protein>
<feature type="transmembrane region" description="Helical" evidence="4">
    <location>
        <begin position="137"/>
        <end position="155"/>
    </location>
</feature>
<accession>A0A5M8QRP4</accession>
<dbReference type="InterPro" id="IPR000792">
    <property type="entry name" value="Tscrpt_reg_LuxR_C"/>
</dbReference>
<keyword evidence="2" id="KW-0238">DNA-binding</keyword>
<dbReference type="InterPro" id="IPR036388">
    <property type="entry name" value="WH-like_DNA-bd_sf"/>
</dbReference>
<dbReference type="Proteomes" id="UP000323994">
    <property type="component" value="Unassembled WGS sequence"/>
</dbReference>
<name>A0A5M8QRP4_9BACT</name>
<dbReference type="OrthoDB" id="966138at2"/>
<reference evidence="6 7" key="1">
    <citation type="submission" date="2019-05" db="EMBL/GenBank/DDBJ databases">
        <authorList>
            <person name="Qu J.-H."/>
        </authorList>
    </citation>
    <scope>NUCLEOTIDE SEQUENCE [LARGE SCALE GENOMIC DNA]</scope>
    <source>
        <strain evidence="6 7">NS28</strain>
    </source>
</reference>
<feature type="transmembrane region" description="Helical" evidence="4">
    <location>
        <begin position="167"/>
        <end position="191"/>
    </location>
</feature>
<dbReference type="PANTHER" id="PTHR44688:SF16">
    <property type="entry name" value="DNA-BINDING TRANSCRIPTIONAL ACTIVATOR DEVR_DOSR"/>
    <property type="match status" value="1"/>
</dbReference>
<dbReference type="PANTHER" id="PTHR44688">
    <property type="entry name" value="DNA-BINDING TRANSCRIPTIONAL ACTIVATOR DEVR_DOSR"/>
    <property type="match status" value="1"/>
</dbReference>
<evidence type="ECO:0000256" key="4">
    <source>
        <dbReference type="SAM" id="Phobius"/>
    </source>
</evidence>
<feature type="transmembrane region" description="Helical" evidence="4">
    <location>
        <begin position="107"/>
        <end position="125"/>
    </location>
</feature>
<dbReference type="PRINTS" id="PR00038">
    <property type="entry name" value="HTHLUXR"/>
</dbReference>
<keyword evidence="3" id="KW-0804">Transcription</keyword>
<dbReference type="AlphaFoldDB" id="A0A5M8QRP4"/>
<comment type="caution">
    <text evidence="6">The sequence shown here is derived from an EMBL/GenBank/DDBJ whole genome shotgun (WGS) entry which is preliminary data.</text>
</comment>
<gene>
    <name evidence="6" type="ORF">FEM33_15280</name>
</gene>
<feature type="transmembrane region" description="Helical" evidence="4">
    <location>
        <begin position="40"/>
        <end position="58"/>
    </location>
</feature>
<keyword evidence="4" id="KW-0472">Membrane</keyword>
<evidence type="ECO:0000256" key="2">
    <source>
        <dbReference type="ARBA" id="ARBA00023125"/>
    </source>
</evidence>
<sequence length="337" mass="38712">MTISNTDMHVVTATFIVFEIIMLLFQLPIYLAKREKMRKYYLILLILLIVKNIAMGLFPDSGISFIPIGVQYALTYGAGFVMASYFPFYFYKAYDISQLRWHATRGIYFFLHLPFLLIAGVTYLLTKDIDQAIDNGLIIPAIYGIVLGYVLFRSIREKYKNVERKDYLQIIGVYFAVIPYATLAFLAYFRIEQVNEALLTNGGFAIITLLFVKQSIRDVRSDLERLKEIDEAEEALPAVSLEENKAKVMPLEFAYEEEAVGVSDSFDPGMRLETNMNEFGLTTKEKEVVRLLKLGYTNEEIGNSLSIQVGTVKKHLENIFRKVLVKNRLELIHKLEN</sequence>
<dbReference type="PROSITE" id="PS00622">
    <property type="entry name" value="HTH_LUXR_1"/>
    <property type="match status" value="1"/>
</dbReference>
<keyword evidence="4" id="KW-0812">Transmembrane</keyword>
<keyword evidence="4" id="KW-1133">Transmembrane helix</keyword>